<sequence length="243" mass="26903">NMALLASAGPMGLGALDYAIHSENKPLLLVMIDIDEKRLQWAKSIFQPNEASKEGVKLVYINSLSITDLKAHLLEYTDGEGFDDVFVFAPVESLIELGDAILKPNGCLNFFAGPGNPQFTARINFYNIHYNSTHIAGTSGGNTEDMRIALNLMEQNVVKPAVMITHIGGLNAVADTIINLPQIPGGKKLIYTNIKLDLTALEDFKNLQNRNPLFKEIYRITKKNRGLWSLEAEEYLLANAEKI</sequence>
<evidence type="ECO:0000259" key="2">
    <source>
        <dbReference type="Pfam" id="PF00107"/>
    </source>
</evidence>
<feature type="non-terminal residue" evidence="3">
    <location>
        <position position="1"/>
    </location>
</feature>
<dbReference type="InterPro" id="IPR050129">
    <property type="entry name" value="Zn_alcohol_dh"/>
</dbReference>
<protein>
    <recommendedName>
        <fullName evidence="2">Alcohol dehydrogenase-like C-terminal domain-containing protein</fullName>
    </recommendedName>
</protein>
<evidence type="ECO:0000313" key="3">
    <source>
        <dbReference type="EMBL" id="GAG57442.1"/>
    </source>
</evidence>
<proteinExistence type="predicted"/>
<dbReference type="EMBL" id="BART01003495">
    <property type="protein sequence ID" value="GAG57442.1"/>
    <property type="molecule type" value="Genomic_DNA"/>
</dbReference>
<name>X0ZH37_9ZZZZ</name>
<dbReference type="Pfam" id="PF00107">
    <property type="entry name" value="ADH_zinc_N"/>
    <property type="match status" value="1"/>
</dbReference>
<dbReference type="Gene3D" id="3.40.50.720">
    <property type="entry name" value="NAD(P)-binding Rossmann-like Domain"/>
    <property type="match status" value="1"/>
</dbReference>
<dbReference type="PANTHER" id="PTHR43401">
    <property type="entry name" value="L-THREONINE 3-DEHYDROGENASE"/>
    <property type="match status" value="1"/>
</dbReference>
<dbReference type="InterPro" id="IPR036291">
    <property type="entry name" value="NAD(P)-bd_dom_sf"/>
</dbReference>
<feature type="domain" description="Alcohol dehydrogenase-like C-terminal" evidence="2">
    <location>
        <begin position="11"/>
        <end position="154"/>
    </location>
</feature>
<dbReference type="SUPFAM" id="SSF51735">
    <property type="entry name" value="NAD(P)-binding Rossmann-fold domains"/>
    <property type="match status" value="1"/>
</dbReference>
<dbReference type="Gene3D" id="3.90.180.10">
    <property type="entry name" value="Medium-chain alcohol dehydrogenases, catalytic domain"/>
    <property type="match status" value="1"/>
</dbReference>
<gene>
    <name evidence="3" type="ORF">S01H4_09588</name>
</gene>
<organism evidence="3">
    <name type="scientific">marine sediment metagenome</name>
    <dbReference type="NCBI Taxonomy" id="412755"/>
    <lineage>
        <taxon>unclassified sequences</taxon>
        <taxon>metagenomes</taxon>
        <taxon>ecological metagenomes</taxon>
    </lineage>
</organism>
<reference evidence="3" key="1">
    <citation type="journal article" date="2014" name="Front. Microbiol.">
        <title>High frequency of phylogenetically diverse reductive dehalogenase-homologous genes in deep subseafloor sedimentary metagenomes.</title>
        <authorList>
            <person name="Kawai M."/>
            <person name="Futagami T."/>
            <person name="Toyoda A."/>
            <person name="Takaki Y."/>
            <person name="Nishi S."/>
            <person name="Hori S."/>
            <person name="Arai W."/>
            <person name="Tsubouchi T."/>
            <person name="Morono Y."/>
            <person name="Uchiyama I."/>
            <person name="Ito T."/>
            <person name="Fujiyama A."/>
            <person name="Inagaki F."/>
            <person name="Takami H."/>
        </authorList>
    </citation>
    <scope>NUCLEOTIDE SEQUENCE</scope>
    <source>
        <strain evidence="3">Expedition CK06-06</strain>
    </source>
</reference>
<comment type="caution">
    <text evidence="3">The sequence shown here is derived from an EMBL/GenBank/DDBJ whole genome shotgun (WGS) entry which is preliminary data.</text>
</comment>
<keyword evidence="1" id="KW-0560">Oxidoreductase</keyword>
<evidence type="ECO:0000256" key="1">
    <source>
        <dbReference type="ARBA" id="ARBA00023002"/>
    </source>
</evidence>
<dbReference type="GO" id="GO:0016491">
    <property type="term" value="F:oxidoreductase activity"/>
    <property type="evidence" value="ECO:0007669"/>
    <property type="project" value="UniProtKB-KW"/>
</dbReference>
<dbReference type="PANTHER" id="PTHR43401:SF2">
    <property type="entry name" value="L-THREONINE 3-DEHYDROGENASE"/>
    <property type="match status" value="1"/>
</dbReference>
<accession>X0ZH37</accession>
<dbReference type="InterPro" id="IPR013149">
    <property type="entry name" value="ADH-like_C"/>
</dbReference>
<dbReference type="AlphaFoldDB" id="X0ZH37"/>